<comment type="caution">
    <text evidence="12">The sequence shown here is derived from an EMBL/GenBank/DDBJ whole genome shotgun (WGS) entry which is preliminary data.</text>
</comment>
<keyword evidence="5 9" id="KW-0798">TonB box</keyword>
<name>A0ABU5QHV3_9BACT</name>
<keyword evidence="6 8" id="KW-0472">Membrane</keyword>
<evidence type="ECO:0000256" key="3">
    <source>
        <dbReference type="ARBA" id="ARBA00022452"/>
    </source>
</evidence>
<dbReference type="InterPro" id="IPR012910">
    <property type="entry name" value="Plug_dom"/>
</dbReference>
<evidence type="ECO:0000256" key="8">
    <source>
        <dbReference type="PROSITE-ProRule" id="PRU01360"/>
    </source>
</evidence>
<reference evidence="12 13" key="1">
    <citation type="submission" date="2023-12" db="EMBL/GenBank/DDBJ databases">
        <title>Novel species of the genus Arcicella isolated from rivers.</title>
        <authorList>
            <person name="Lu H."/>
        </authorList>
    </citation>
    <scope>NUCLEOTIDE SEQUENCE [LARGE SCALE GENOMIC DNA]</scope>
    <source>
        <strain evidence="12 13">LMG 21963</strain>
    </source>
</reference>
<evidence type="ECO:0000313" key="13">
    <source>
        <dbReference type="Proteomes" id="UP001304671"/>
    </source>
</evidence>
<feature type="domain" description="TonB-dependent receptor-like beta-barrel" evidence="10">
    <location>
        <begin position="505"/>
        <end position="1074"/>
    </location>
</feature>
<dbReference type="RefSeq" id="WP_323246457.1">
    <property type="nucleotide sequence ID" value="NZ_JAYFUL010000002.1"/>
</dbReference>
<dbReference type="SUPFAM" id="SSF56935">
    <property type="entry name" value="Porins"/>
    <property type="match status" value="1"/>
</dbReference>
<dbReference type="EMBL" id="JAYFUL010000002">
    <property type="protein sequence ID" value="MEA5256628.1"/>
    <property type="molecule type" value="Genomic_DNA"/>
</dbReference>
<dbReference type="NCBIfam" id="TIGR04057">
    <property type="entry name" value="SusC_RagA_signa"/>
    <property type="match status" value="1"/>
</dbReference>
<dbReference type="PROSITE" id="PS52016">
    <property type="entry name" value="TONB_DEPENDENT_REC_3"/>
    <property type="match status" value="1"/>
</dbReference>
<dbReference type="InterPro" id="IPR036942">
    <property type="entry name" value="Beta-barrel_TonB_sf"/>
</dbReference>
<dbReference type="Proteomes" id="UP001304671">
    <property type="component" value="Unassembled WGS sequence"/>
</dbReference>
<dbReference type="Gene3D" id="2.40.170.20">
    <property type="entry name" value="TonB-dependent receptor, beta-barrel domain"/>
    <property type="match status" value="1"/>
</dbReference>
<evidence type="ECO:0000256" key="6">
    <source>
        <dbReference type="ARBA" id="ARBA00023136"/>
    </source>
</evidence>
<organism evidence="12 13">
    <name type="scientific">Arcicella aquatica</name>
    <dbReference type="NCBI Taxonomy" id="217141"/>
    <lineage>
        <taxon>Bacteria</taxon>
        <taxon>Pseudomonadati</taxon>
        <taxon>Bacteroidota</taxon>
        <taxon>Cytophagia</taxon>
        <taxon>Cytophagales</taxon>
        <taxon>Flectobacillaceae</taxon>
        <taxon>Arcicella</taxon>
    </lineage>
</organism>
<comment type="similarity">
    <text evidence="8 9">Belongs to the TonB-dependent receptor family.</text>
</comment>
<dbReference type="Gene3D" id="2.170.130.10">
    <property type="entry name" value="TonB-dependent receptor, plug domain"/>
    <property type="match status" value="1"/>
</dbReference>
<keyword evidence="2 8" id="KW-0813">Transport</keyword>
<accession>A0ABU5QHV3</accession>
<comment type="subcellular location">
    <subcellularLocation>
        <location evidence="1 8">Cell outer membrane</location>
        <topology evidence="1 8">Multi-pass membrane protein</topology>
    </subcellularLocation>
</comment>
<dbReference type="Pfam" id="PF00593">
    <property type="entry name" value="TonB_dep_Rec_b-barrel"/>
    <property type="match status" value="1"/>
</dbReference>
<keyword evidence="3 8" id="KW-1134">Transmembrane beta strand</keyword>
<feature type="domain" description="TonB-dependent receptor plug" evidence="11">
    <location>
        <begin position="232"/>
        <end position="337"/>
    </location>
</feature>
<dbReference type="NCBIfam" id="TIGR04056">
    <property type="entry name" value="OMP_RagA_SusC"/>
    <property type="match status" value="1"/>
</dbReference>
<dbReference type="Pfam" id="PF13715">
    <property type="entry name" value="CarbopepD_reg_2"/>
    <property type="match status" value="1"/>
</dbReference>
<evidence type="ECO:0000259" key="10">
    <source>
        <dbReference type="Pfam" id="PF00593"/>
    </source>
</evidence>
<evidence type="ECO:0000256" key="5">
    <source>
        <dbReference type="ARBA" id="ARBA00023077"/>
    </source>
</evidence>
<evidence type="ECO:0000256" key="1">
    <source>
        <dbReference type="ARBA" id="ARBA00004571"/>
    </source>
</evidence>
<evidence type="ECO:0000256" key="4">
    <source>
        <dbReference type="ARBA" id="ARBA00022692"/>
    </source>
</evidence>
<dbReference type="Pfam" id="PF07715">
    <property type="entry name" value="Plug"/>
    <property type="match status" value="1"/>
</dbReference>
<proteinExistence type="inferred from homology"/>
<evidence type="ECO:0000256" key="7">
    <source>
        <dbReference type="ARBA" id="ARBA00023237"/>
    </source>
</evidence>
<dbReference type="SUPFAM" id="SSF49464">
    <property type="entry name" value="Carboxypeptidase regulatory domain-like"/>
    <property type="match status" value="1"/>
</dbReference>
<dbReference type="InterPro" id="IPR039426">
    <property type="entry name" value="TonB-dep_rcpt-like"/>
</dbReference>
<dbReference type="InterPro" id="IPR000531">
    <property type="entry name" value="Beta-barrel_TonB"/>
</dbReference>
<protein>
    <submittedName>
        <fullName evidence="12">TonB-dependent receptor</fullName>
    </submittedName>
</protein>
<evidence type="ECO:0000259" key="11">
    <source>
        <dbReference type="Pfam" id="PF07715"/>
    </source>
</evidence>
<keyword evidence="4 8" id="KW-0812">Transmembrane</keyword>
<keyword evidence="12" id="KW-0675">Receptor</keyword>
<dbReference type="InterPro" id="IPR037066">
    <property type="entry name" value="Plug_dom_sf"/>
</dbReference>
<sequence>MKKKLSFKKILSKAMRITITQLFLSIICCGISLANSAFSQEVLNKSITLRTGSSTIKKVLFQLEKKADVKFVYSPNAIQAGQIVSFNFTDDKLSKVLADLLTPLNISYEVIDNRILLRKKAVAERENIQSIIPNEIIAEQTISGTITDEKGQALPGVSVLVKNTNRGTSTDTKGQYKIAVPDGNNTLIFSFVGYQKQEVVVNGRSVINVSMLVENQSLDEVVVVGYGTQSRKNLTSAITTIKPEDMNRGAISDVGQLLQGKVPGLNITRSGDPNRAAAIILRGASSLRDGAQSPLFVIDGVPGADISLIAPDDIATMDILKDAAATAIYGNRAANGVIMVTTKRASKGQMQVSYSSYMAIDKVSKQYEMMNTTQLKAFLTKNGQALSPEDDLGANTNWQDAVQRSTAISQNHNISFGGGSESTVYNASINYFDQDGIIKSSALNRVVARLSIEQKAFNNNLKLGLSVTNSVSDAKWVPYRNTVLAQMLTYLPTVPVHKADGSFYDNFNKTSYYNPVSLIENGQERLKYKTLVGTFFGQLKLPLGFTYDVKFSYQNFQTNYGAYYNSYYTQYYNNIRSTPEPPGNPSFITLVGANGLATRNAYQNTQSLLETYLTWDKQIGDHSINAVVGYSWQESINGDGFQATSTNFPVDAVGYNNLGLGNPYAVNSFRVNYGGDNYQQVRLISDFGRVNYNYKNKYLLQGSIRRDGSSVFGLNKQWGYFPAVGFAWRVDQEGFMEKQQIFSELKLRLSYGVTGNSAGFSPYTTKLIYGNVGTFYYNGSQQAAIGALQNENPDLGWEKTATSNLGIDFSVAKGKISGTIEVYNKKTSDLIWTYPVSTVLYPNGSLTANVGEMSNKGYEVTLNASPVKTKNFSWNTTFNLAHNENKILSLSNASLKTDSVKIVQPDGGGQTGETIQLIVAGQPIGQFFTYEYAGKDANGVSQYYNSKGELTTKPVSVKDYKAIGNAQPKLLLGWSNNFTYKNLDLNIFMRAVLGNKIMNVTRADLFRPSTARFTNIPVEVAEESANDFNSYRYSSRFLEDGSYLRLDNATLGYSFKNITKDIKRIRLYASVNNLFVITGYKGIDPEINQGGIAPGVDSNNFYPKTRTFLFGVSASF</sequence>
<keyword evidence="7 8" id="KW-0998">Cell outer membrane</keyword>
<keyword evidence="13" id="KW-1185">Reference proteome</keyword>
<dbReference type="Gene3D" id="2.60.40.1120">
    <property type="entry name" value="Carboxypeptidase-like, regulatory domain"/>
    <property type="match status" value="1"/>
</dbReference>
<dbReference type="InterPro" id="IPR023996">
    <property type="entry name" value="TonB-dep_OMP_SusC/RagA"/>
</dbReference>
<evidence type="ECO:0000313" key="12">
    <source>
        <dbReference type="EMBL" id="MEA5256628.1"/>
    </source>
</evidence>
<evidence type="ECO:0000256" key="9">
    <source>
        <dbReference type="RuleBase" id="RU003357"/>
    </source>
</evidence>
<gene>
    <name evidence="12" type="ORF">VB264_02460</name>
</gene>
<dbReference type="InterPro" id="IPR008969">
    <property type="entry name" value="CarboxyPept-like_regulatory"/>
</dbReference>
<evidence type="ECO:0000256" key="2">
    <source>
        <dbReference type="ARBA" id="ARBA00022448"/>
    </source>
</evidence>
<dbReference type="InterPro" id="IPR023997">
    <property type="entry name" value="TonB-dep_OMP_SusC/RagA_CS"/>
</dbReference>